<dbReference type="EMBL" id="DF237035">
    <property type="protein sequence ID" value="GAQ81649.1"/>
    <property type="molecule type" value="Genomic_DNA"/>
</dbReference>
<gene>
    <name evidence="2" type="ORF">KFL_000860200</name>
</gene>
<sequence length="304" mass="32922">MKKYERGTCIIHGDPLITEDVQHVHELQLQLMQEGLLTDPLNVDEMYILVSAPGCMPCYVGVRGCSSLEGYHRHLNALLGGGNYSPELAGALIALFNYRWNYECAVRSKGAKDWGMFDHWLLEAMQDTCAAMRWPNPCPEWRRAPPTEERFGVHAGTVPIRAGVSQEVAGEEPEFLDEEATFVETMLEEQHLKSAQAAGALHPQQPVAVALLDGSTPLATPAVASLPQHDGQARNPPVSSPGAPNQEPQDVRAAAQQGEEPALSPPPSQDGLPRDVRTAAQPGGQAALSPPPPRTDCPKSRAPR</sequence>
<name>A0A1Y1HWT7_KLENI</name>
<organism evidence="2 3">
    <name type="scientific">Klebsormidium nitens</name>
    <name type="common">Green alga</name>
    <name type="synonym">Ulothrix nitens</name>
    <dbReference type="NCBI Taxonomy" id="105231"/>
    <lineage>
        <taxon>Eukaryota</taxon>
        <taxon>Viridiplantae</taxon>
        <taxon>Streptophyta</taxon>
        <taxon>Klebsormidiophyceae</taxon>
        <taxon>Klebsormidiales</taxon>
        <taxon>Klebsormidiaceae</taxon>
        <taxon>Klebsormidium</taxon>
    </lineage>
</organism>
<keyword evidence="3" id="KW-1185">Reference proteome</keyword>
<evidence type="ECO:0000313" key="3">
    <source>
        <dbReference type="Proteomes" id="UP000054558"/>
    </source>
</evidence>
<accession>A0A1Y1HWT7</accession>
<feature type="non-terminal residue" evidence="2">
    <location>
        <position position="304"/>
    </location>
</feature>
<feature type="region of interest" description="Disordered" evidence="1">
    <location>
        <begin position="220"/>
        <end position="304"/>
    </location>
</feature>
<reference evidence="2 3" key="1">
    <citation type="journal article" date="2014" name="Nat. Commun.">
        <title>Klebsormidium flaccidum genome reveals primary factors for plant terrestrial adaptation.</title>
        <authorList>
            <person name="Hori K."/>
            <person name="Maruyama F."/>
            <person name="Fujisawa T."/>
            <person name="Togashi T."/>
            <person name="Yamamoto N."/>
            <person name="Seo M."/>
            <person name="Sato S."/>
            <person name="Yamada T."/>
            <person name="Mori H."/>
            <person name="Tajima N."/>
            <person name="Moriyama T."/>
            <person name="Ikeuchi M."/>
            <person name="Watanabe M."/>
            <person name="Wada H."/>
            <person name="Kobayashi K."/>
            <person name="Saito M."/>
            <person name="Masuda T."/>
            <person name="Sasaki-Sekimoto Y."/>
            <person name="Mashiguchi K."/>
            <person name="Awai K."/>
            <person name="Shimojima M."/>
            <person name="Masuda S."/>
            <person name="Iwai M."/>
            <person name="Nobusawa T."/>
            <person name="Narise T."/>
            <person name="Kondo S."/>
            <person name="Saito H."/>
            <person name="Sato R."/>
            <person name="Murakawa M."/>
            <person name="Ihara Y."/>
            <person name="Oshima-Yamada Y."/>
            <person name="Ohtaka K."/>
            <person name="Satoh M."/>
            <person name="Sonobe K."/>
            <person name="Ishii M."/>
            <person name="Ohtani R."/>
            <person name="Kanamori-Sato M."/>
            <person name="Honoki R."/>
            <person name="Miyazaki D."/>
            <person name="Mochizuki H."/>
            <person name="Umetsu J."/>
            <person name="Higashi K."/>
            <person name="Shibata D."/>
            <person name="Kamiya Y."/>
            <person name="Sato N."/>
            <person name="Nakamura Y."/>
            <person name="Tabata S."/>
            <person name="Ida S."/>
            <person name="Kurokawa K."/>
            <person name="Ohta H."/>
        </authorList>
    </citation>
    <scope>NUCLEOTIDE SEQUENCE [LARGE SCALE GENOMIC DNA]</scope>
    <source>
        <strain evidence="2 3">NIES-2285</strain>
    </source>
</reference>
<dbReference type="AlphaFoldDB" id="A0A1Y1HWT7"/>
<protein>
    <submittedName>
        <fullName evidence="2">Uncharacterized protein</fullName>
    </submittedName>
</protein>
<evidence type="ECO:0000313" key="2">
    <source>
        <dbReference type="EMBL" id="GAQ81649.1"/>
    </source>
</evidence>
<evidence type="ECO:0000256" key="1">
    <source>
        <dbReference type="SAM" id="MobiDB-lite"/>
    </source>
</evidence>
<dbReference type="Proteomes" id="UP000054558">
    <property type="component" value="Unassembled WGS sequence"/>
</dbReference>
<proteinExistence type="predicted"/>